<dbReference type="HOGENOM" id="CLU_1659507_0_0_11"/>
<keyword evidence="3" id="KW-1185">Reference proteome</keyword>
<proteinExistence type="predicted"/>
<dbReference type="AlphaFoldDB" id="A4X2A0"/>
<dbReference type="RefSeq" id="WP_011904434.1">
    <property type="nucleotide sequence ID" value="NC_009380.1"/>
</dbReference>
<organism evidence="2 3">
    <name type="scientific">Salinispora tropica (strain ATCC BAA-916 / DSM 44818 / JCM 13857 / NBRC 105044 / CNB-440)</name>
    <dbReference type="NCBI Taxonomy" id="369723"/>
    <lineage>
        <taxon>Bacteria</taxon>
        <taxon>Bacillati</taxon>
        <taxon>Actinomycetota</taxon>
        <taxon>Actinomycetes</taxon>
        <taxon>Micromonosporales</taxon>
        <taxon>Micromonosporaceae</taxon>
        <taxon>Salinispora</taxon>
    </lineage>
</organism>
<evidence type="ECO:0000256" key="1">
    <source>
        <dbReference type="SAM" id="MobiDB-lite"/>
    </source>
</evidence>
<feature type="region of interest" description="Disordered" evidence="1">
    <location>
        <begin position="98"/>
        <end position="121"/>
    </location>
</feature>
<protein>
    <submittedName>
        <fullName evidence="2">Uncharacterized protein</fullName>
    </submittedName>
</protein>
<evidence type="ECO:0000313" key="3">
    <source>
        <dbReference type="Proteomes" id="UP000000235"/>
    </source>
</evidence>
<dbReference type="STRING" id="369723.Strop_0516"/>
<dbReference type="Proteomes" id="UP000000235">
    <property type="component" value="Chromosome"/>
</dbReference>
<evidence type="ECO:0000313" key="2">
    <source>
        <dbReference type="EMBL" id="ABP53000.1"/>
    </source>
</evidence>
<dbReference type="EMBL" id="CP000667">
    <property type="protein sequence ID" value="ABP53000.1"/>
    <property type="molecule type" value="Genomic_DNA"/>
</dbReference>
<dbReference type="PATRIC" id="fig|369723.5.peg.533"/>
<accession>A4X2A0</accession>
<gene>
    <name evidence="2" type="ordered locus">Strop_0516</name>
</gene>
<name>A4X2A0_SALTO</name>
<sequence length="159" mass="17323">MIDADWSVLELEGVMPALSRAARNVARRYPGTDLDDLLQDAALMAATRADLVRGWVAHGQLHHLYTDVMRDLEDDVRTQAQRGERSLDAMLEGWRSGEGGVERELADGDGPPPRQRIRNGEYGGKMLGLRWAAPHGAAGGLVATNSPSANPKATSERIR</sequence>
<feature type="region of interest" description="Disordered" evidence="1">
    <location>
        <begin position="137"/>
        <end position="159"/>
    </location>
</feature>
<reference evidence="3" key="1">
    <citation type="journal article" date="2007" name="Proc. Natl. Acad. Sci. U.S.A.">
        <title>Genome sequencing reveals complex secondary metabolome in the marine actinomycete Salinispora tropica.</title>
        <authorList>
            <person name="Udwary D.W."/>
            <person name="Zeigler L."/>
            <person name="Asolkar R.N."/>
            <person name="Singan V."/>
            <person name="Lapidus A."/>
            <person name="Fenical W."/>
            <person name="Jensen P.R."/>
            <person name="Moore B.S."/>
        </authorList>
    </citation>
    <scope>NUCLEOTIDE SEQUENCE [LARGE SCALE GENOMIC DNA]</scope>
    <source>
        <strain evidence="3">ATCC BAA-916 / DSM 44818 / CNB-440</strain>
    </source>
</reference>
<dbReference type="KEGG" id="stp:Strop_0516"/>
<feature type="compositionally biased region" description="Polar residues" evidence="1">
    <location>
        <begin position="143"/>
        <end position="153"/>
    </location>
</feature>